<evidence type="ECO:0000313" key="3">
    <source>
        <dbReference type="Proteomes" id="UP000292580"/>
    </source>
</evidence>
<keyword evidence="3" id="KW-1185">Reference proteome</keyword>
<dbReference type="OrthoDB" id="111898at2157"/>
<dbReference type="AlphaFoldDB" id="A0A483CTM6"/>
<dbReference type="InterPro" id="IPR029032">
    <property type="entry name" value="AhpD-like"/>
</dbReference>
<name>A0A483CTM6_9EURY</name>
<evidence type="ECO:0000259" key="1">
    <source>
        <dbReference type="Pfam" id="PF02627"/>
    </source>
</evidence>
<reference evidence="2 3" key="1">
    <citation type="submission" date="2017-11" db="EMBL/GenBank/DDBJ databases">
        <title>Isolation and Characterization of Methanofollis Species from Methane Seep Offshore SW Taiwan.</title>
        <authorList>
            <person name="Teng N.-H."/>
            <person name="Lai M.-C."/>
            <person name="Chen S.-C."/>
        </authorList>
    </citation>
    <scope>NUCLEOTIDE SEQUENCE [LARGE SCALE GENOMIC DNA]</scope>
    <source>
        <strain evidence="2 3">FWC-SCC2</strain>
    </source>
</reference>
<dbReference type="Gene3D" id="1.20.1290.10">
    <property type="entry name" value="AhpD-like"/>
    <property type="match status" value="1"/>
</dbReference>
<dbReference type="Proteomes" id="UP000292580">
    <property type="component" value="Unassembled WGS sequence"/>
</dbReference>
<dbReference type="RefSeq" id="WP_130646107.1">
    <property type="nucleotide sequence ID" value="NZ_PGCL01000001.1"/>
</dbReference>
<dbReference type="PANTHER" id="PTHR33930">
    <property type="entry name" value="ALKYL HYDROPEROXIDE REDUCTASE AHPD"/>
    <property type="match status" value="1"/>
</dbReference>
<evidence type="ECO:0000313" key="2">
    <source>
        <dbReference type="EMBL" id="TAJ45744.1"/>
    </source>
</evidence>
<dbReference type="NCBIfam" id="TIGR00778">
    <property type="entry name" value="ahpD_dom"/>
    <property type="match status" value="1"/>
</dbReference>
<feature type="domain" description="Carboxymuconolactone decarboxylase-like" evidence="1">
    <location>
        <begin position="56"/>
        <end position="124"/>
    </location>
</feature>
<dbReference type="PANTHER" id="PTHR33930:SF8">
    <property type="entry name" value="4-CARBOXYMUCONOLACTONE DECARBOXYLASE"/>
    <property type="match status" value="1"/>
</dbReference>
<dbReference type="EMBL" id="PGCL01000001">
    <property type="protein sequence ID" value="TAJ45744.1"/>
    <property type="molecule type" value="Genomic_DNA"/>
</dbReference>
<comment type="caution">
    <text evidence="2">The sequence shown here is derived from an EMBL/GenBank/DDBJ whole genome shotgun (WGS) entry which is preliminary data.</text>
</comment>
<organism evidence="2 3">
    <name type="scientific">Methanofollis fontis</name>
    <dbReference type="NCBI Taxonomy" id="2052832"/>
    <lineage>
        <taxon>Archaea</taxon>
        <taxon>Methanobacteriati</taxon>
        <taxon>Methanobacteriota</taxon>
        <taxon>Stenosarchaea group</taxon>
        <taxon>Methanomicrobia</taxon>
        <taxon>Methanomicrobiales</taxon>
        <taxon>Methanomicrobiaceae</taxon>
        <taxon>Methanofollis</taxon>
    </lineage>
</organism>
<dbReference type="Pfam" id="PF02627">
    <property type="entry name" value="CMD"/>
    <property type="match status" value="1"/>
</dbReference>
<accession>A0A483CTM6</accession>
<protein>
    <submittedName>
        <fullName evidence="2">Carboxymuconolactone decarboxylase family protein</fullName>
    </submittedName>
</protein>
<dbReference type="InterPro" id="IPR003779">
    <property type="entry name" value="CMD-like"/>
</dbReference>
<dbReference type="GO" id="GO:0051920">
    <property type="term" value="F:peroxiredoxin activity"/>
    <property type="evidence" value="ECO:0007669"/>
    <property type="project" value="InterPro"/>
</dbReference>
<dbReference type="InterPro" id="IPR004675">
    <property type="entry name" value="AhpD_core"/>
</dbReference>
<sequence length="156" mass="16757">MNFEEKLAAILEGGAGPVSADWLREIEEEFGLAPLILKRMGERPPVLLSHLLYKSSVFETSHLDPKYIELISLAVGAALKCRHCVEYHMQAAMAKGATRDEILEVILIAGLASNASVLADAYRVMGEEKGDEPCISCGVSVTNGRNGHAPPPADGE</sequence>
<gene>
    <name evidence="2" type="ORF">CUJ86_03250</name>
</gene>
<dbReference type="SUPFAM" id="SSF69118">
    <property type="entry name" value="AhpD-like"/>
    <property type="match status" value="1"/>
</dbReference>
<proteinExistence type="predicted"/>